<organism evidence="5 6">
    <name type="scientific">Nakamurella panacisegetis</name>
    <dbReference type="NCBI Taxonomy" id="1090615"/>
    <lineage>
        <taxon>Bacteria</taxon>
        <taxon>Bacillati</taxon>
        <taxon>Actinomycetota</taxon>
        <taxon>Actinomycetes</taxon>
        <taxon>Nakamurellales</taxon>
        <taxon>Nakamurellaceae</taxon>
        <taxon>Nakamurella</taxon>
    </lineage>
</organism>
<evidence type="ECO:0000313" key="5">
    <source>
        <dbReference type="EMBL" id="SDO67480.1"/>
    </source>
</evidence>
<dbReference type="SUPFAM" id="SSF51569">
    <property type="entry name" value="Aldolase"/>
    <property type="match status" value="1"/>
</dbReference>
<feature type="binding site" evidence="4">
    <location>
        <position position="212"/>
    </location>
    <ligand>
        <name>pyruvate</name>
        <dbReference type="ChEBI" id="CHEBI:15361"/>
    </ligand>
</feature>
<evidence type="ECO:0000256" key="1">
    <source>
        <dbReference type="ARBA" id="ARBA00007592"/>
    </source>
</evidence>
<dbReference type="InterPro" id="IPR013785">
    <property type="entry name" value="Aldolase_TIM"/>
</dbReference>
<dbReference type="GO" id="GO:0005829">
    <property type="term" value="C:cytosol"/>
    <property type="evidence" value="ECO:0007669"/>
    <property type="project" value="TreeGrafter"/>
</dbReference>
<name>A0A1H0LHS7_9ACTN</name>
<proteinExistence type="inferred from homology"/>
<dbReference type="OrthoDB" id="3175637at2"/>
<keyword evidence="6" id="KW-1185">Reference proteome</keyword>
<dbReference type="Gene3D" id="3.20.20.70">
    <property type="entry name" value="Aldolase class I"/>
    <property type="match status" value="1"/>
</dbReference>
<dbReference type="GO" id="GO:0008840">
    <property type="term" value="F:4-hydroxy-tetrahydrodipicolinate synthase activity"/>
    <property type="evidence" value="ECO:0007669"/>
    <property type="project" value="TreeGrafter"/>
</dbReference>
<dbReference type="RefSeq" id="WP_090475548.1">
    <property type="nucleotide sequence ID" value="NZ_LT629710.1"/>
</dbReference>
<dbReference type="Proteomes" id="UP000198741">
    <property type="component" value="Chromosome I"/>
</dbReference>
<dbReference type="PANTHER" id="PTHR12128:SF66">
    <property type="entry name" value="4-HYDROXY-2-OXOGLUTARATE ALDOLASE, MITOCHONDRIAL"/>
    <property type="match status" value="1"/>
</dbReference>
<keyword evidence="2 3" id="KW-0456">Lyase</keyword>
<evidence type="ECO:0000256" key="2">
    <source>
        <dbReference type="ARBA" id="ARBA00023239"/>
    </source>
</evidence>
<gene>
    <name evidence="5" type="ORF">SAMN04515671_1665</name>
</gene>
<protein>
    <submittedName>
        <fullName evidence="5">4-hydroxy-tetrahydrodipicolinate synthase</fullName>
    </submittedName>
</protein>
<dbReference type="AlphaFoldDB" id="A0A1H0LHS7"/>
<dbReference type="InterPro" id="IPR002220">
    <property type="entry name" value="DapA-like"/>
</dbReference>
<dbReference type="STRING" id="1090615.SAMN04515671_1665"/>
<dbReference type="Pfam" id="PF00701">
    <property type="entry name" value="DHDPS"/>
    <property type="match status" value="1"/>
</dbReference>
<evidence type="ECO:0000256" key="3">
    <source>
        <dbReference type="PIRNR" id="PIRNR001365"/>
    </source>
</evidence>
<dbReference type="PANTHER" id="PTHR12128">
    <property type="entry name" value="DIHYDRODIPICOLINATE SYNTHASE"/>
    <property type="match status" value="1"/>
</dbReference>
<reference evidence="5 6" key="1">
    <citation type="submission" date="2016-10" db="EMBL/GenBank/DDBJ databases">
        <authorList>
            <person name="de Groot N.N."/>
        </authorList>
    </citation>
    <scope>NUCLEOTIDE SEQUENCE [LARGE SCALE GENOMIC DNA]</scope>
    <source>
        <strain evidence="6">P4-7,KCTC 19426,CECT 7604</strain>
    </source>
</reference>
<dbReference type="EMBL" id="LT629710">
    <property type="protein sequence ID" value="SDO67480.1"/>
    <property type="molecule type" value="Genomic_DNA"/>
</dbReference>
<evidence type="ECO:0000313" key="6">
    <source>
        <dbReference type="Proteomes" id="UP000198741"/>
    </source>
</evidence>
<sequence length="309" mass="32323">MSIPRVNLGGVIPILVTPFLADGSIDVTDLKAELDFLVSAGVDWVGIGYGSEVNKLDPLEVVDLVAATVQAAAGRVKVLGNAEVPSTRAGIAAVRRAVDAGADAVMVRPTGLMGSAVAEVVRAFVETANETGAALVIQDAPQNTGVELSASCLVEIARQAPTVAALKIEPPAPGPKMSEIRALAGTEPITMLGGLGGAGFVQELVRGSMGTMPGPAFPDVFAAVHRLFLAGDRGAATRLLWRIAPFTVLGSRDMESFLYIQKYLLRRRGVIGTTSLRGPHRPIDALLQGEIDDLIVDLETLELLDQETS</sequence>
<comment type="similarity">
    <text evidence="1 3">Belongs to the DapA family.</text>
</comment>
<accession>A0A1H0LHS7</accession>
<dbReference type="SMART" id="SM01130">
    <property type="entry name" value="DHDPS"/>
    <property type="match status" value="1"/>
</dbReference>
<dbReference type="PIRSF" id="PIRSF001365">
    <property type="entry name" value="DHDPS"/>
    <property type="match status" value="1"/>
</dbReference>
<evidence type="ECO:0000256" key="4">
    <source>
        <dbReference type="PIRSR" id="PIRSR001365-2"/>
    </source>
</evidence>
<dbReference type="CDD" id="cd00408">
    <property type="entry name" value="DHDPS-like"/>
    <property type="match status" value="1"/>
</dbReference>